<dbReference type="RefSeq" id="WP_006980081.1">
    <property type="nucleotide sequence ID" value="NZ_ABVL01000007.1"/>
</dbReference>
<keyword evidence="3" id="KW-0812">Transmembrane</keyword>
<dbReference type="EMBL" id="ABVL01000007">
    <property type="protein sequence ID" value="EDY19580.1"/>
    <property type="molecule type" value="Genomic_DNA"/>
</dbReference>
<name>B4D1G8_9BACT</name>
<dbReference type="AlphaFoldDB" id="B4D1G8"/>
<feature type="compositionally biased region" description="Low complexity" evidence="2">
    <location>
        <begin position="97"/>
        <end position="110"/>
    </location>
</feature>
<evidence type="ECO:0000256" key="2">
    <source>
        <dbReference type="SAM" id="MobiDB-lite"/>
    </source>
</evidence>
<dbReference type="PROSITE" id="PS51123">
    <property type="entry name" value="OMPA_2"/>
    <property type="match status" value="1"/>
</dbReference>
<feature type="transmembrane region" description="Helical" evidence="3">
    <location>
        <begin position="54"/>
        <end position="76"/>
    </location>
</feature>
<feature type="region of interest" description="Disordered" evidence="2">
    <location>
        <begin position="85"/>
        <end position="169"/>
    </location>
</feature>
<evidence type="ECO:0000259" key="4">
    <source>
        <dbReference type="PROSITE" id="PS51123"/>
    </source>
</evidence>
<dbReference type="Proteomes" id="UP000005824">
    <property type="component" value="Unassembled WGS sequence"/>
</dbReference>
<evidence type="ECO:0000313" key="5">
    <source>
        <dbReference type="EMBL" id="EDY19580.1"/>
    </source>
</evidence>
<keyword evidence="6" id="KW-1185">Reference proteome</keyword>
<dbReference type="SUPFAM" id="SSF103088">
    <property type="entry name" value="OmpA-like"/>
    <property type="match status" value="1"/>
</dbReference>
<evidence type="ECO:0000256" key="1">
    <source>
        <dbReference type="PROSITE-ProRule" id="PRU00473"/>
    </source>
</evidence>
<proteinExistence type="predicted"/>
<dbReference type="InterPro" id="IPR036737">
    <property type="entry name" value="OmpA-like_sf"/>
</dbReference>
<accession>B4D1G8</accession>
<comment type="caution">
    <text evidence="5">The sequence shown here is derived from an EMBL/GenBank/DDBJ whole genome shotgun (WGS) entry which is preliminary data.</text>
</comment>
<feature type="compositionally biased region" description="Pro residues" evidence="2">
    <location>
        <begin position="111"/>
        <end position="124"/>
    </location>
</feature>
<organism evidence="5 6">
    <name type="scientific">Chthoniobacter flavus Ellin428</name>
    <dbReference type="NCBI Taxonomy" id="497964"/>
    <lineage>
        <taxon>Bacteria</taxon>
        <taxon>Pseudomonadati</taxon>
        <taxon>Verrucomicrobiota</taxon>
        <taxon>Spartobacteria</taxon>
        <taxon>Chthoniobacterales</taxon>
        <taxon>Chthoniobacteraceae</taxon>
        <taxon>Chthoniobacter</taxon>
    </lineage>
</organism>
<dbReference type="Gene3D" id="3.30.1330.60">
    <property type="entry name" value="OmpA-like domain"/>
    <property type="match status" value="1"/>
</dbReference>
<dbReference type="GO" id="GO:0016020">
    <property type="term" value="C:membrane"/>
    <property type="evidence" value="ECO:0007669"/>
    <property type="project" value="UniProtKB-UniRule"/>
</dbReference>
<dbReference type="CDD" id="cd07185">
    <property type="entry name" value="OmpA_C-like"/>
    <property type="match status" value="1"/>
</dbReference>
<evidence type="ECO:0000313" key="6">
    <source>
        <dbReference type="Proteomes" id="UP000005824"/>
    </source>
</evidence>
<feature type="compositionally biased region" description="Pro residues" evidence="2">
    <location>
        <begin position="133"/>
        <end position="156"/>
    </location>
</feature>
<dbReference type="InParanoid" id="B4D1G8"/>
<reference evidence="5 6" key="1">
    <citation type="journal article" date="2011" name="J. Bacteriol.">
        <title>Genome sequence of Chthoniobacter flavus Ellin428, an aerobic heterotrophic soil bacterium.</title>
        <authorList>
            <person name="Kant R."/>
            <person name="van Passel M.W."/>
            <person name="Palva A."/>
            <person name="Lucas S."/>
            <person name="Lapidus A."/>
            <person name="Glavina Del Rio T."/>
            <person name="Dalin E."/>
            <person name="Tice H."/>
            <person name="Bruce D."/>
            <person name="Goodwin L."/>
            <person name="Pitluck S."/>
            <person name="Larimer F.W."/>
            <person name="Land M.L."/>
            <person name="Hauser L."/>
            <person name="Sangwan P."/>
            <person name="de Vos W.M."/>
            <person name="Janssen P.H."/>
            <person name="Smidt H."/>
        </authorList>
    </citation>
    <scope>NUCLEOTIDE SEQUENCE [LARGE SCALE GENOMIC DNA]</scope>
    <source>
        <strain evidence="5 6">Ellin428</strain>
    </source>
</reference>
<keyword evidence="1 3" id="KW-0472">Membrane</keyword>
<sequence>MASKTGICSNAEGCSLAYTKKPVPVADGAEFRCPECGEPLRESSGATAGGGGKVPVWAVIGVVVVFLLIAAAFFVVPRLFSRSPGNAVATTTSSELPATPEPTVARTEPTPATPVPATPEPSTPNPATRRVAMPPPPVATPMAKAPPAPPPVPATTPAPENASASTATIPPLVENKEENSEVKKQVLARIDAMPHLSPTNRTKLYTAVDHAHGMYKLAIISFESGRIAPTPAAVAQLTDGLHTSDAQRLLSDPTAVIIVLGYADSKGDDKRNLQISIDRADGLVRALRDQGKILNVMHAVGMGSSEMFGKGQRDKNRVVEIWAVLP</sequence>
<protein>
    <recommendedName>
        <fullName evidence="4">OmpA-like domain-containing protein</fullName>
    </recommendedName>
</protein>
<gene>
    <name evidence="5" type="ORF">CfE428DRAFT_2756</name>
</gene>
<evidence type="ECO:0000256" key="3">
    <source>
        <dbReference type="SAM" id="Phobius"/>
    </source>
</evidence>
<feature type="domain" description="OmpA-like" evidence="4">
    <location>
        <begin position="209"/>
        <end position="326"/>
    </location>
</feature>
<dbReference type="InterPro" id="IPR006665">
    <property type="entry name" value="OmpA-like"/>
</dbReference>
<keyword evidence="3" id="KW-1133">Transmembrane helix</keyword>